<dbReference type="PANTHER" id="PTHR43874">
    <property type="entry name" value="TWO-COMPONENT RESPONSE REGULATOR"/>
    <property type="match status" value="1"/>
</dbReference>
<comment type="caution">
    <text evidence="8">Lacks conserved residue(s) required for the propagation of feature annotation.</text>
</comment>
<dbReference type="SUPFAM" id="SSF46689">
    <property type="entry name" value="Homeodomain-like"/>
    <property type="match status" value="1"/>
</dbReference>
<dbReference type="InterPro" id="IPR011006">
    <property type="entry name" value="CheY-like_superfamily"/>
</dbReference>
<evidence type="ECO:0000256" key="9">
    <source>
        <dbReference type="SAM" id="MobiDB-lite"/>
    </source>
</evidence>
<dbReference type="Pfam" id="PF00072">
    <property type="entry name" value="Response_reg"/>
    <property type="match status" value="1"/>
</dbReference>
<proteinExistence type="predicted"/>
<feature type="region of interest" description="Disordered" evidence="9">
    <location>
        <begin position="246"/>
        <end position="285"/>
    </location>
</feature>
<organism evidence="12 13">
    <name type="scientific">Rubus argutus</name>
    <name type="common">Southern blackberry</name>
    <dbReference type="NCBI Taxonomy" id="59490"/>
    <lineage>
        <taxon>Eukaryota</taxon>
        <taxon>Viridiplantae</taxon>
        <taxon>Streptophyta</taxon>
        <taxon>Embryophyta</taxon>
        <taxon>Tracheophyta</taxon>
        <taxon>Spermatophyta</taxon>
        <taxon>Magnoliopsida</taxon>
        <taxon>eudicotyledons</taxon>
        <taxon>Gunneridae</taxon>
        <taxon>Pentapetalae</taxon>
        <taxon>rosids</taxon>
        <taxon>fabids</taxon>
        <taxon>Rosales</taxon>
        <taxon>Rosaceae</taxon>
        <taxon>Rosoideae</taxon>
        <taxon>Rosoideae incertae sedis</taxon>
        <taxon>Rubus</taxon>
    </lineage>
</organism>
<dbReference type="Proteomes" id="UP001457282">
    <property type="component" value="Unassembled WGS sequence"/>
</dbReference>
<evidence type="ECO:0000256" key="2">
    <source>
        <dbReference type="ARBA" id="ARBA00022553"/>
    </source>
</evidence>
<dbReference type="GO" id="GO:0005634">
    <property type="term" value="C:nucleus"/>
    <property type="evidence" value="ECO:0007669"/>
    <property type="project" value="UniProtKB-SubCell"/>
</dbReference>
<evidence type="ECO:0000256" key="7">
    <source>
        <dbReference type="ARBA" id="ARBA00023242"/>
    </source>
</evidence>
<dbReference type="GO" id="GO:0009736">
    <property type="term" value="P:cytokinin-activated signaling pathway"/>
    <property type="evidence" value="ECO:0007669"/>
    <property type="project" value="InterPro"/>
</dbReference>
<evidence type="ECO:0000256" key="8">
    <source>
        <dbReference type="PROSITE-ProRule" id="PRU00169"/>
    </source>
</evidence>
<dbReference type="InterPro" id="IPR006447">
    <property type="entry name" value="Myb_dom_plants"/>
</dbReference>
<evidence type="ECO:0000313" key="13">
    <source>
        <dbReference type="Proteomes" id="UP001457282"/>
    </source>
</evidence>
<dbReference type="GO" id="GO:0000160">
    <property type="term" value="P:phosphorelay signal transduction system"/>
    <property type="evidence" value="ECO:0007669"/>
    <property type="project" value="UniProtKB-KW"/>
</dbReference>
<dbReference type="PROSITE" id="PS50110">
    <property type="entry name" value="RESPONSE_REGULATORY"/>
    <property type="match status" value="1"/>
</dbReference>
<dbReference type="EMBL" id="JBEDUW010000004">
    <property type="protein sequence ID" value="KAK9934676.1"/>
    <property type="molecule type" value="Genomic_DNA"/>
</dbReference>
<dbReference type="Gene3D" id="1.10.10.60">
    <property type="entry name" value="Homeodomain-like"/>
    <property type="match status" value="1"/>
</dbReference>
<keyword evidence="5" id="KW-0010">Activator</keyword>
<dbReference type="InterPro" id="IPR017930">
    <property type="entry name" value="Myb_dom"/>
</dbReference>
<gene>
    <name evidence="12" type="ORF">M0R45_021812</name>
</gene>
<dbReference type="SMART" id="SM00448">
    <property type="entry name" value="REC"/>
    <property type="match status" value="1"/>
</dbReference>
<keyword evidence="7" id="KW-0539">Nucleus</keyword>
<dbReference type="GO" id="GO:0003677">
    <property type="term" value="F:DNA binding"/>
    <property type="evidence" value="ECO:0007669"/>
    <property type="project" value="InterPro"/>
</dbReference>
<reference evidence="12 13" key="1">
    <citation type="journal article" date="2023" name="G3 (Bethesda)">
        <title>A chromosome-length genome assembly and annotation of blackberry (Rubus argutus, cv. 'Hillquist').</title>
        <authorList>
            <person name="Bruna T."/>
            <person name="Aryal R."/>
            <person name="Dudchenko O."/>
            <person name="Sargent D.J."/>
            <person name="Mead D."/>
            <person name="Buti M."/>
            <person name="Cavallini A."/>
            <person name="Hytonen T."/>
            <person name="Andres J."/>
            <person name="Pham M."/>
            <person name="Weisz D."/>
            <person name="Mascagni F."/>
            <person name="Usai G."/>
            <person name="Natali L."/>
            <person name="Bassil N."/>
            <person name="Fernandez G.E."/>
            <person name="Lomsadze A."/>
            <person name="Armour M."/>
            <person name="Olukolu B."/>
            <person name="Poorten T."/>
            <person name="Britton C."/>
            <person name="Davik J."/>
            <person name="Ashrafi H."/>
            <person name="Aiden E.L."/>
            <person name="Borodovsky M."/>
            <person name="Worthington M."/>
        </authorList>
    </citation>
    <scope>NUCLEOTIDE SEQUENCE [LARGE SCALE GENOMIC DNA]</scope>
    <source>
        <strain evidence="12">PI 553951</strain>
    </source>
</reference>
<dbReference type="FunFam" id="1.10.10.60:FF:000007">
    <property type="entry name" value="Two-component response regulator"/>
    <property type="match status" value="1"/>
</dbReference>
<dbReference type="PANTHER" id="PTHR43874:SF87">
    <property type="entry name" value="HTH MYB-TYPE DOMAIN-CONTAINING PROTEIN"/>
    <property type="match status" value="1"/>
</dbReference>
<keyword evidence="2" id="KW-0597">Phosphoprotein</keyword>
<evidence type="ECO:0000256" key="5">
    <source>
        <dbReference type="ARBA" id="ARBA00023159"/>
    </source>
</evidence>
<evidence type="ECO:0000259" key="11">
    <source>
        <dbReference type="PROSITE" id="PS51294"/>
    </source>
</evidence>
<dbReference type="InterPro" id="IPR045279">
    <property type="entry name" value="ARR-like"/>
</dbReference>
<comment type="caution">
    <text evidence="12">The sequence shown here is derived from an EMBL/GenBank/DDBJ whole genome shotgun (WGS) entry which is preliminary data.</text>
</comment>
<dbReference type="Gene3D" id="3.40.50.2300">
    <property type="match status" value="1"/>
</dbReference>
<feature type="domain" description="Response regulatory" evidence="10">
    <location>
        <begin position="20"/>
        <end position="135"/>
    </location>
</feature>
<accession>A0AAW1XES9</accession>
<dbReference type="AlphaFoldDB" id="A0AAW1XES9"/>
<dbReference type="InterPro" id="IPR009057">
    <property type="entry name" value="Homeodomain-like_sf"/>
</dbReference>
<evidence type="ECO:0000256" key="4">
    <source>
        <dbReference type="ARBA" id="ARBA00023015"/>
    </source>
</evidence>
<keyword evidence="6" id="KW-0804">Transcription</keyword>
<feature type="domain" description="HTH myb-type" evidence="11">
    <location>
        <begin position="289"/>
        <end position="348"/>
    </location>
</feature>
<evidence type="ECO:0000259" key="10">
    <source>
        <dbReference type="PROSITE" id="PS50110"/>
    </source>
</evidence>
<dbReference type="NCBIfam" id="TIGR01557">
    <property type="entry name" value="myb_SHAQKYF"/>
    <property type="match status" value="1"/>
</dbReference>
<sequence length="1137" mass="126346">MECMSYIDTDGIPPYAHGLQILLVDDDTMSLTYMASVLEQYSFKVTTTQQASVALSMIREQKDHYELVMANINMPDIDILSFLHVLFENEIPVVFMSSDMNGGDIAREMLYNGEIFFLEKPISLENLKNVWQYAFQKDMCESDCEEKTNEASGVLTPPFGGIKTKEVGALCMPADTEHEWNGTGLVTDLNVNHEQVDTQNTCTLASKPGQINLADGNRERELHRYNIEKLFTTKNQEQRASGIKRLADDTEEQGNEKKFQLTAEQTEPDSNITKKEEGISEKNSIGSVTTDKRRIVWTSDLHLKFTAALSTLGDRKARPRAILKMMDVKNLTMRQVASHLQKYKNQVRRICDTALTTGAISLPSVSNSSSFYNRNEFVPATQSSLLYQQIRGTSRFGVGGKPTPYSIPNSLTRSSISAASFNNHDYRWQNLNSRHAGLSRYGDHHTNRPHDFIRTDRRFQNMNQISETSSFAFAYKTEMKEIVKNKQPLGLEESNLKVTENLPGMKYMNSEVASPNVSANTLKLPNEPPAVHQKQYCTPALTDPSSSEETEQISTEIAGKTEGPGLQQMNLPRMNYMTPEADSPHISANAFQFPNELAVVTQKQNGTPVVNDPINSETQDQFSTEVEGTDKLLELLQMDSPSTKYMTHEDASPYNSANTFHLANALPVVNQGQYYAPAMIDPFSSESPNHFSTEVAGTNKLFKLLQMDSPSMEYMTLEETSPYKSANPFQLPNEPLDKNREQYCTPGLTGPFSSQYENKLSAGTTELELLGKQIASGNAKNLENLPEDFNGGRQKLDTITGEAPPAISLNEHQHYTPALTGPFSSQNQNNFSVGTTELELLGKQIASGNANNLHNLPAYFNYGRQKLDSIIGEAPPAISLNEHQHYTPALTGPFSSQNQNNFSVGTTELELLGKQIASGNASNLEKLPEDFNNGRQKLDTITGKAPLVISLNEHQHYSPALTGPFSSQNQNNFSAGTTELELLGKQIASGNANNLEKLPEDFNNGRQKLDTITGEAPIAISLNEHQHYTPALTCPFSSQNQNKFSAGTTELELLAEQIASGNEKNLKNLKLNTRTGDDPPAISTNEHQPLSEYANLLKMLEEDPEEYNSFGNAPYAGNNGYCEWVTRTLFEDSTEQQ</sequence>
<dbReference type="InterPro" id="IPR001789">
    <property type="entry name" value="Sig_transdc_resp-reg_receiver"/>
</dbReference>
<keyword evidence="4" id="KW-0805">Transcription regulation</keyword>
<keyword evidence="3" id="KW-0902">Two-component regulatory system</keyword>
<dbReference type="PROSITE" id="PS51294">
    <property type="entry name" value="HTH_MYB"/>
    <property type="match status" value="1"/>
</dbReference>
<protein>
    <submittedName>
        <fullName evidence="12">Uncharacterized protein</fullName>
    </submittedName>
</protein>
<feature type="compositionally biased region" description="Polar residues" evidence="9">
    <location>
        <begin position="262"/>
        <end position="271"/>
    </location>
</feature>
<comment type="subcellular location">
    <subcellularLocation>
        <location evidence="1">Nucleus</location>
    </subcellularLocation>
</comment>
<keyword evidence="13" id="KW-1185">Reference proteome</keyword>
<evidence type="ECO:0000256" key="6">
    <source>
        <dbReference type="ARBA" id="ARBA00023163"/>
    </source>
</evidence>
<dbReference type="CDD" id="cd17584">
    <property type="entry name" value="REC_typeB_ARR-like"/>
    <property type="match status" value="1"/>
</dbReference>
<evidence type="ECO:0000313" key="12">
    <source>
        <dbReference type="EMBL" id="KAK9934676.1"/>
    </source>
</evidence>
<evidence type="ECO:0000256" key="3">
    <source>
        <dbReference type="ARBA" id="ARBA00023012"/>
    </source>
</evidence>
<dbReference type="SUPFAM" id="SSF52172">
    <property type="entry name" value="CheY-like"/>
    <property type="match status" value="1"/>
</dbReference>
<evidence type="ECO:0000256" key="1">
    <source>
        <dbReference type="ARBA" id="ARBA00004123"/>
    </source>
</evidence>
<name>A0AAW1XES9_RUBAR</name>